<protein>
    <submittedName>
        <fullName evidence="2">GNAT family N-acetyltransferase</fullName>
    </submittedName>
</protein>
<dbReference type="Proteomes" id="UP001482186">
    <property type="component" value="Unassembled WGS sequence"/>
</dbReference>
<accession>A0ABV1EEZ9</accession>
<dbReference type="InterPro" id="IPR000182">
    <property type="entry name" value="GNAT_dom"/>
</dbReference>
<organism evidence="2 3">
    <name type="scientific">Coprococcus ammoniilyticus</name>
    <dbReference type="NCBI Taxonomy" id="2981785"/>
    <lineage>
        <taxon>Bacteria</taxon>
        <taxon>Bacillati</taxon>
        <taxon>Bacillota</taxon>
        <taxon>Clostridia</taxon>
        <taxon>Lachnospirales</taxon>
        <taxon>Lachnospiraceae</taxon>
        <taxon>Coprococcus</taxon>
    </lineage>
</organism>
<dbReference type="SUPFAM" id="SSF55729">
    <property type="entry name" value="Acyl-CoA N-acyltransferases (Nat)"/>
    <property type="match status" value="1"/>
</dbReference>
<dbReference type="PROSITE" id="PS51186">
    <property type="entry name" value="GNAT"/>
    <property type="match status" value="1"/>
</dbReference>
<dbReference type="EMBL" id="JBBNFM010000001">
    <property type="protein sequence ID" value="MEQ2452547.1"/>
    <property type="molecule type" value="Genomic_DNA"/>
</dbReference>
<sequence>MKIEYRKADITDSELLIDIYNFAFYSDYIKYGECPAYGKTKEMMEKSIIEYPKFIILYNGEPVGCVSCKKVEMGIYEVGCLCVVPEFQGKGIGTQAIRFVTSHYRDWDKITLVTPIDKKENVKFYTEKCGFNIVSMEMDGNVKVARFVLEK</sequence>
<evidence type="ECO:0000313" key="3">
    <source>
        <dbReference type="Proteomes" id="UP001482186"/>
    </source>
</evidence>
<evidence type="ECO:0000259" key="1">
    <source>
        <dbReference type="PROSITE" id="PS51186"/>
    </source>
</evidence>
<comment type="caution">
    <text evidence="2">The sequence shown here is derived from an EMBL/GenBank/DDBJ whole genome shotgun (WGS) entry which is preliminary data.</text>
</comment>
<keyword evidence="3" id="KW-1185">Reference proteome</keyword>
<name>A0ABV1EEZ9_9FIRM</name>
<dbReference type="Gene3D" id="3.40.630.30">
    <property type="match status" value="1"/>
</dbReference>
<dbReference type="InterPro" id="IPR016181">
    <property type="entry name" value="Acyl_CoA_acyltransferase"/>
</dbReference>
<feature type="domain" description="N-acetyltransferase" evidence="1">
    <location>
        <begin position="3"/>
        <end position="151"/>
    </location>
</feature>
<dbReference type="Pfam" id="PF00583">
    <property type="entry name" value="Acetyltransf_1"/>
    <property type="match status" value="1"/>
</dbReference>
<reference evidence="2 3" key="1">
    <citation type="submission" date="2024-04" db="EMBL/GenBank/DDBJ databases">
        <title>Human intestinal bacterial collection.</title>
        <authorList>
            <person name="Pauvert C."/>
            <person name="Hitch T.C.A."/>
            <person name="Clavel T."/>
        </authorList>
    </citation>
    <scope>NUCLEOTIDE SEQUENCE [LARGE SCALE GENOMIC DNA]</scope>
    <source>
        <strain evidence="2 3">CLA-AA-H141</strain>
    </source>
</reference>
<gene>
    <name evidence="2" type="ORF">AAAT04_00605</name>
</gene>
<dbReference type="RefSeq" id="WP_021944056.1">
    <property type="nucleotide sequence ID" value="NZ_JAOQJS010000004.1"/>
</dbReference>
<evidence type="ECO:0000313" key="2">
    <source>
        <dbReference type="EMBL" id="MEQ2452547.1"/>
    </source>
</evidence>
<proteinExistence type="predicted"/>
<dbReference type="CDD" id="cd04301">
    <property type="entry name" value="NAT_SF"/>
    <property type="match status" value="1"/>
</dbReference>